<dbReference type="Gene3D" id="3.40.50.720">
    <property type="entry name" value="NAD(P)-binding Rossmann-like Domain"/>
    <property type="match status" value="1"/>
</dbReference>
<organism evidence="3 4">
    <name type="scientific">Anaerostipes rhamnosivorans</name>
    <dbReference type="NCBI Taxonomy" id="1229621"/>
    <lineage>
        <taxon>Bacteria</taxon>
        <taxon>Bacillati</taxon>
        <taxon>Bacillota</taxon>
        <taxon>Clostridia</taxon>
        <taxon>Lachnospirales</taxon>
        <taxon>Lachnospiraceae</taxon>
        <taxon>Anaerostipes</taxon>
    </lineage>
</organism>
<dbReference type="InterPro" id="IPR011032">
    <property type="entry name" value="GroES-like_sf"/>
</dbReference>
<sequence>MKTKAVRIYGKEDLRLEEFDLPELNDDEILMEIVSDSVCMSTYKEALQGENHQRVNKDIKERPVIVGHECAGIIRKVGKKWKDQYKENETYTIQPALNIEGSMASVGYSFEYCGGDATFIVVPDIVMEKGCLLPFDSGNGFFQASLAEPMSCIIGAFHSMYHGERGVYQHEMGIVKGGKSALLACCGPMGLGAIGYMLNCVRRPGLLVVTDIDEDRLKRAQTLFSEDYAKERGVELHYVNTAKEENEVETLRALTGGTGFDDVSVYAPVRQVIETADKILGFDGCLNFFAGPVDPELSAMFNFFNVHYKMTHIVGSSGGNTEDMKECLRMSGEGILNPAVMVTHVGGMDAVIDTTLNLPKIPGGKKLIYVGIDMELTAIDEFEEKGRTDERFQTLANITQKNNGLWCAEAENYLLDNF</sequence>
<reference evidence="3 4" key="1">
    <citation type="submission" date="2019-05" db="EMBL/GenBank/DDBJ databases">
        <title>Complete genome sequencing of Anaerostipes rhamnosivorans.</title>
        <authorList>
            <person name="Bui T.P.N."/>
            <person name="de Vos W.M."/>
        </authorList>
    </citation>
    <scope>NUCLEOTIDE SEQUENCE [LARGE SCALE GENOMIC DNA]</scope>
    <source>
        <strain evidence="3 4">1y2</strain>
    </source>
</reference>
<name>A0A4P8I997_9FIRM</name>
<evidence type="ECO:0000313" key="3">
    <source>
        <dbReference type="EMBL" id="QCP33966.1"/>
    </source>
</evidence>
<evidence type="ECO:0000256" key="1">
    <source>
        <dbReference type="ARBA" id="ARBA00023002"/>
    </source>
</evidence>
<dbReference type="InterPro" id="IPR050129">
    <property type="entry name" value="Zn_alcohol_dh"/>
</dbReference>
<dbReference type="Pfam" id="PF00107">
    <property type="entry name" value="ADH_zinc_N"/>
    <property type="match status" value="1"/>
</dbReference>
<evidence type="ECO:0000313" key="4">
    <source>
        <dbReference type="Proteomes" id="UP000298653"/>
    </source>
</evidence>
<dbReference type="SUPFAM" id="SSF50129">
    <property type="entry name" value="GroES-like"/>
    <property type="match status" value="1"/>
</dbReference>
<dbReference type="GO" id="GO:0016491">
    <property type="term" value="F:oxidoreductase activity"/>
    <property type="evidence" value="ECO:0007669"/>
    <property type="project" value="UniProtKB-KW"/>
</dbReference>
<dbReference type="KEGG" id="arf:AR1Y2_0512"/>
<dbReference type="InterPro" id="IPR013149">
    <property type="entry name" value="ADH-like_C"/>
</dbReference>
<protein>
    <submittedName>
        <fullName evidence="3">L-sorbose 1-phosphate reductase</fullName>
        <ecNumber evidence="3">1.1.1.-</ecNumber>
    </submittedName>
</protein>
<dbReference type="OrthoDB" id="9787435at2"/>
<dbReference type="RefSeq" id="WP_137327565.1">
    <property type="nucleotide sequence ID" value="NZ_CP040058.1"/>
</dbReference>
<keyword evidence="1 3" id="KW-0560">Oxidoreductase</keyword>
<dbReference type="Gene3D" id="3.90.180.10">
    <property type="entry name" value="Medium-chain alcohol dehydrogenases, catalytic domain"/>
    <property type="match status" value="1"/>
</dbReference>
<gene>
    <name evidence="3" type="ORF">AR1Y2_0512</name>
</gene>
<dbReference type="CDD" id="cd08238">
    <property type="entry name" value="sorbose_phosphate_red"/>
    <property type="match status" value="1"/>
</dbReference>
<dbReference type="EMBL" id="CP040058">
    <property type="protein sequence ID" value="QCP33966.1"/>
    <property type="molecule type" value="Genomic_DNA"/>
</dbReference>
<dbReference type="Proteomes" id="UP000298653">
    <property type="component" value="Chromosome"/>
</dbReference>
<proteinExistence type="predicted"/>
<keyword evidence="4" id="KW-1185">Reference proteome</keyword>
<dbReference type="PANTHER" id="PTHR43401">
    <property type="entry name" value="L-THREONINE 3-DEHYDROGENASE"/>
    <property type="match status" value="1"/>
</dbReference>
<dbReference type="EC" id="1.1.1.-" evidence="3"/>
<feature type="domain" description="Alcohol dehydrogenase-like C-terminal" evidence="2">
    <location>
        <begin position="208"/>
        <end position="330"/>
    </location>
</feature>
<dbReference type="InterPro" id="IPR036291">
    <property type="entry name" value="NAD(P)-bd_dom_sf"/>
</dbReference>
<dbReference type="PANTHER" id="PTHR43401:SF2">
    <property type="entry name" value="L-THREONINE 3-DEHYDROGENASE"/>
    <property type="match status" value="1"/>
</dbReference>
<dbReference type="SUPFAM" id="SSF51735">
    <property type="entry name" value="NAD(P)-binding Rossmann-fold domains"/>
    <property type="match status" value="1"/>
</dbReference>
<accession>A0A4P8I997</accession>
<dbReference type="AlphaFoldDB" id="A0A4P8I997"/>
<evidence type="ECO:0000259" key="2">
    <source>
        <dbReference type="Pfam" id="PF00107"/>
    </source>
</evidence>